<sequence>MLAISFTVGYIPPLLIAVITVAATAPGKHYIRDGGPCWLNWYESMALLAFVIPALSIVAINFVILLVVLYKMLSRGVGATVQRDERNAWLVIARCLAILTPIFGLTWGLGVGTMVKPGDLGLNIVFSIFNSLQGFLILVFGTLLDKKVQETLKVTFPLLNGSLNRTTRTSDEGSSTIALETLKT</sequence>
<protein>
    <submittedName>
        <fullName evidence="1">Uncharacterized protein</fullName>
    </submittedName>
</protein>
<dbReference type="Proteomes" id="UP001157502">
    <property type="component" value="Chromosome 37"/>
</dbReference>
<evidence type="ECO:0000313" key="2">
    <source>
        <dbReference type="Proteomes" id="UP001157502"/>
    </source>
</evidence>
<dbReference type="EMBL" id="CM055764">
    <property type="protein sequence ID" value="KAJ7984735.1"/>
    <property type="molecule type" value="Genomic_DNA"/>
</dbReference>
<gene>
    <name evidence="1" type="ORF">DPEC_G00357840</name>
</gene>
<accession>A0ACC2F0I0</accession>
<proteinExistence type="predicted"/>
<name>A0ACC2F0I0_DALPE</name>
<evidence type="ECO:0000313" key="1">
    <source>
        <dbReference type="EMBL" id="KAJ7984735.1"/>
    </source>
</evidence>
<organism evidence="1 2">
    <name type="scientific">Dallia pectoralis</name>
    <name type="common">Alaska blackfish</name>
    <dbReference type="NCBI Taxonomy" id="75939"/>
    <lineage>
        <taxon>Eukaryota</taxon>
        <taxon>Metazoa</taxon>
        <taxon>Chordata</taxon>
        <taxon>Craniata</taxon>
        <taxon>Vertebrata</taxon>
        <taxon>Euteleostomi</taxon>
        <taxon>Actinopterygii</taxon>
        <taxon>Neopterygii</taxon>
        <taxon>Teleostei</taxon>
        <taxon>Protacanthopterygii</taxon>
        <taxon>Esociformes</taxon>
        <taxon>Umbridae</taxon>
        <taxon>Dallia</taxon>
    </lineage>
</organism>
<comment type="caution">
    <text evidence="1">The sequence shown here is derived from an EMBL/GenBank/DDBJ whole genome shotgun (WGS) entry which is preliminary data.</text>
</comment>
<reference evidence="1" key="1">
    <citation type="submission" date="2021-05" db="EMBL/GenBank/DDBJ databases">
        <authorList>
            <person name="Pan Q."/>
            <person name="Jouanno E."/>
            <person name="Zahm M."/>
            <person name="Klopp C."/>
            <person name="Cabau C."/>
            <person name="Louis A."/>
            <person name="Berthelot C."/>
            <person name="Parey E."/>
            <person name="Roest Crollius H."/>
            <person name="Montfort J."/>
            <person name="Robinson-Rechavi M."/>
            <person name="Bouchez O."/>
            <person name="Lampietro C."/>
            <person name="Lopez Roques C."/>
            <person name="Donnadieu C."/>
            <person name="Postlethwait J."/>
            <person name="Bobe J."/>
            <person name="Dillon D."/>
            <person name="Chandos A."/>
            <person name="von Hippel F."/>
            <person name="Guiguen Y."/>
        </authorList>
    </citation>
    <scope>NUCLEOTIDE SEQUENCE</scope>
    <source>
        <strain evidence="1">YG-Jan2019</strain>
    </source>
</reference>
<keyword evidence="2" id="KW-1185">Reference proteome</keyword>